<dbReference type="UniPathway" id="UPA00545">
    <property type="reaction ID" value="UER00823"/>
</dbReference>
<evidence type="ECO:0000256" key="8">
    <source>
        <dbReference type="ARBA" id="ARBA00023180"/>
    </source>
</evidence>
<protein>
    <recommendedName>
        <fullName evidence="4">pectinesterase</fullName>
        <ecNumber evidence="4">3.1.1.11</ecNumber>
    </recommendedName>
</protein>
<dbReference type="SUPFAM" id="SSF101148">
    <property type="entry name" value="Plant invertase/pectin methylesterase inhibitor"/>
    <property type="match status" value="3"/>
</dbReference>
<feature type="domain" description="Pectinesterase inhibitor" evidence="12">
    <location>
        <begin position="1112"/>
        <end position="1277"/>
    </location>
</feature>
<dbReference type="Proteomes" id="UP000701853">
    <property type="component" value="Chromosome 5"/>
</dbReference>
<keyword evidence="7" id="KW-1015">Disulfide bond</keyword>
<keyword evidence="5" id="KW-0378">Hydrolase</keyword>
<keyword evidence="11" id="KW-0472">Membrane</keyword>
<evidence type="ECO:0000313" key="14">
    <source>
        <dbReference type="Proteomes" id="UP000701853"/>
    </source>
</evidence>
<feature type="domain" description="Pectinesterase inhibitor" evidence="12">
    <location>
        <begin position="737"/>
        <end position="888"/>
    </location>
</feature>
<dbReference type="Gene3D" id="2.160.20.10">
    <property type="entry name" value="Single-stranded right-handed beta-helix, Pectin lyase-like"/>
    <property type="match status" value="4"/>
</dbReference>
<evidence type="ECO:0000256" key="11">
    <source>
        <dbReference type="SAM" id="Phobius"/>
    </source>
</evidence>
<keyword evidence="11" id="KW-0812">Transmembrane</keyword>
<dbReference type="GO" id="GO:0042545">
    <property type="term" value="P:cell wall modification"/>
    <property type="evidence" value="ECO:0007669"/>
    <property type="project" value="InterPro"/>
</dbReference>
<dbReference type="PROSITE" id="PS00503">
    <property type="entry name" value="PECTINESTERASE_2"/>
    <property type="match status" value="1"/>
</dbReference>
<evidence type="ECO:0000256" key="5">
    <source>
        <dbReference type="ARBA" id="ARBA00022801"/>
    </source>
</evidence>
<dbReference type="EMBL" id="JAHUZN010000005">
    <property type="protein sequence ID" value="KAG8495487.1"/>
    <property type="molecule type" value="Genomic_DNA"/>
</dbReference>
<keyword evidence="11" id="KW-1133">Transmembrane helix</keyword>
<feature type="transmembrane region" description="Helical" evidence="11">
    <location>
        <begin position="600"/>
        <end position="622"/>
    </location>
</feature>
<accession>A0A8J6D1S2</accession>
<feature type="compositionally biased region" description="Pro residues" evidence="10">
    <location>
        <begin position="649"/>
        <end position="699"/>
    </location>
</feature>
<dbReference type="InterPro" id="IPR000070">
    <property type="entry name" value="Pectinesterase_cat"/>
</dbReference>
<dbReference type="CDD" id="cd15798">
    <property type="entry name" value="PMEI-like_3"/>
    <property type="match status" value="3"/>
</dbReference>
<dbReference type="NCBIfam" id="TIGR01614">
    <property type="entry name" value="PME_inhib"/>
    <property type="match status" value="3"/>
</dbReference>
<organism evidence="13 14">
    <name type="scientific">Gossypium anomalum</name>
    <dbReference type="NCBI Taxonomy" id="47600"/>
    <lineage>
        <taxon>Eukaryota</taxon>
        <taxon>Viridiplantae</taxon>
        <taxon>Streptophyta</taxon>
        <taxon>Embryophyta</taxon>
        <taxon>Tracheophyta</taxon>
        <taxon>Spermatophyta</taxon>
        <taxon>Magnoliopsida</taxon>
        <taxon>eudicotyledons</taxon>
        <taxon>Gunneridae</taxon>
        <taxon>Pentapetalae</taxon>
        <taxon>rosids</taxon>
        <taxon>malvids</taxon>
        <taxon>Malvales</taxon>
        <taxon>Malvaceae</taxon>
        <taxon>Malvoideae</taxon>
        <taxon>Gossypium</taxon>
    </lineage>
</organism>
<feature type="active site" evidence="9">
    <location>
        <position position="405"/>
    </location>
</feature>
<dbReference type="Gene3D" id="1.20.140.40">
    <property type="entry name" value="Invertase/pectin methylesterase inhibitor family protein"/>
    <property type="match status" value="3"/>
</dbReference>
<dbReference type="SUPFAM" id="SSF51126">
    <property type="entry name" value="Pectin lyase-like"/>
    <property type="match status" value="4"/>
</dbReference>
<dbReference type="GO" id="GO:0004857">
    <property type="term" value="F:enzyme inhibitor activity"/>
    <property type="evidence" value="ECO:0007669"/>
    <property type="project" value="InterPro"/>
</dbReference>
<dbReference type="InterPro" id="IPR033131">
    <property type="entry name" value="Pectinesterase_Asp_AS"/>
</dbReference>
<evidence type="ECO:0000259" key="12">
    <source>
        <dbReference type="SMART" id="SM00856"/>
    </source>
</evidence>
<dbReference type="SMART" id="SM00856">
    <property type="entry name" value="PMEI"/>
    <property type="match status" value="3"/>
</dbReference>
<evidence type="ECO:0000256" key="4">
    <source>
        <dbReference type="ARBA" id="ARBA00013229"/>
    </source>
</evidence>
<evidence type="ECO:0000313" key="13">
    <source>
        <dbReference type="EMBL" id="KAG8495487.1"/>
    </source>
</evidence>
<comment type="pathway">
    <text evidence="1">Glycan metabolism; pectin degradation; 2-dehydro-3-deoxy-D-gluconate from pectin: step 1/5.</text>
</comment>
<feature type="domain" description="Pectinesterase inhibitor" evidence="12">
    <location>
        <begin position="44"/>
        <end position="206"/>
    </location>
</feature>
<evidence type="ECO:0000256" key="1">
    <source>
        <dbReference type="ARBA" id="ARBA00005184"/>
    </source>
</evidence>
<proteinExistence type="inferred from homology"/>
<dbReference type="GO" id="GO:0045490">
    <property type="term" value="P:pectin catabolic process"/>
    <property type="evidence" value="ECO:0007669"/>
    <property type="project" value="UniProtKB-UniPathway"/>
</dbReference>
<comment type="caution">
    <text evidence="13">The sequence shown here is derived from an EMBL/GenBank/DDBJ whole genome shotgun (WGS) entry which is preliminary data.</text>
</comment>
<comment type="similarity">
    <text evidence="3">In the C-terminal section; belongs to the pectinesterase family.</text>
</comment>
<reference evidence="13 14" key="1">
    <citation type="journal article" date="2021" name="bioRxiv">
        <title>The Gossypium anomalum genome as a resource for cotton improvement and evolutionary analysis of hybrid incompatibility.</title>
        <authorList>
            <person name="Grover C.E."/>
            <person name="Yuan D."/>
            <person name="Arick M.A."/>
            <person name="Miller E.R."/>
            <person name="Hu G."/>
            <person name="Peterson D.G."/>
            <person name="Wendel J.F."/>
            <person name="Udall J.A."/>
        </authorList>
    </citation>
    <scope>NUCLEOTIDE SEQUENCE [LARGE SCALE GENOMIC DNA]</scope>
    <source>
        <strain evidence="13">JFW-Udall</strain>
        <tissue evidence="13">Leaf</tissue>
    </source>
</reference>
<dbReference type="Pfam" id="PF04043">
    <property type="entry name" value="PMEI"/>
    <property type="match status" value="3"/>
</dbReference>
<keyword evidence="14" id="KW-1185">Reference proteome</keyword>
<dbReference type="GO" id="GO:0030599">
    <property type="term" value="F:pectinesterase activity"/>
    <property type="evidence" value="ECO:0007669"/>
    <property type="project" value="UniProtKB-EC"/>
</dbReference>
<gene>
    <name evidence="13" type="ORF">CXB51_013075</name>
</gene>
<evidence type="ECO:0000256" key="7">
    <source>
        <dbReference type="ARBA" id="ARBA00023157"/>
    </source>
</evidence>
<dbReference type="OrthoDB" id="2019149at2759"/>
<dbReference type="InterPro" id="IPR012334">
    <property type="entry name" value="Pectin_lyas_fold"/>
</dbReference>
<dbReference type="InterPro" id="IPR011050">
    <property type="entry name" value="Pectin_lyase_fold/virulence"/>
</dbReference>
<comment type="similarity">
    <text evidence="2">In the N-terminal section; belongs to the PMEI family.</text>
</comment>
<dbReference type="InterPro" id="IPR035513">
    <property type="entry name" value="Invertase/methylesterase_inhib"/>
</dbReference>
<feature type="transmembrane region" description="Helical" evidence="11">
    <location>
        <begin position="1075"/>
        <end position="1098"/>
    </location>
</feature>
<dbReference type="FunFam" id="1.20.140.40:FF:000010">
    <property type="entry name" value="Pectinesterase"/>
    <property type="match status" value="2"/>
</dbReference>
<name>A0A8J6D1S2_9ROSI</name>
<evidence type="ECO:0000256" key="3">
    <source>
        <dbReference type="ARBA" id="ARBA00007786"/>
    </source>
</evidence>
<evidence type="ECO:0000256" key="9">
    <source>
        <dbReference type="PROSITE-ProRule" id="PRU10040"/>
    </source>
</evidence>
<keyword evidence="6" id="KW-0063">Aspartyl esterase</keyword>
<feature type="region of interest" description="Disordered" evidence="10">
    <location>
        <begin position="626"/>
        <end position="737"/>
    </location>
</feature>
<dbReference type="Pfam" id="PF01095">
    <property type="entry name" value="Pectinesterase"/>
    <property type="match status" value="3"/>
</dbReference>
<feature type="compositionally biased region" description="Pro residues" evidence="10">
    <location>
        <begin position="707"/>
        <end position="731"/>
    </location>
</feature>
<evidence type="ECO:0000256" key="6">
    <source>
        <dbReference type="ARBA" id="ARBA00023085"/>
    </source>
</evidence>
<feature type="compositionally biased region" description="Basic and acidic residues" evidence="10">
    <location>
        <begin position="629"/>
        <end position="647"/>
    </location>
</feature>
<dbReference type="InterPro" id="IPR006501">
    <property type="entry name" value="Pectinesterase_inhib_dom"/>
</dbReference>
<evidence type="ECO:0000256" key="2">
    <source>
        <dbReference type="ARBA" id="ARBA00006027"/>
    </source>
</evidence>
<evidence type="ECO:0000256" key="10">
    <source>
        <dbReference type="SAM" id="MobiDB-lite"/>
    </source>
</evidence>
<keyword evidence="8" id="KW-0325">Glycoprotein</keyword>
<dbReference type="FunFam" id="2.160.20.10:FF:000001">
    <property type="entry name" value="Pectinesterase"/>
    <property type="match status" value="1"/>
</dbReference>
<sequence>MAISGERKKKLFLALFASILLVTAIVTIATTVSVSKKKSSNTAAAHSIIKSSCSSTLYPELCYLTISSAPDAETKVKNPKDVIELSLNLTVTAVQSNYLSIKKLISTRRKSLTEREKAALNDCLELVDETLDELFVAEHDLGDYPSFNKSISQHADDLKSLLSAAMTNQETCLDGFSHDKADKKVRQALLDGQMHVFHMCSNALAMIKNLTDTDMASQGYHPSSGRQLEEQDQTEWPKWLSAGDRRLLQATTVIPNVTVAADGSGDFLTVSEAVAAAPERSTTRYIIKIKAGVYRENVDVPRKKSNLMFVGDGSVNTIITASRNVVDGSTTFHSATVAAVGDGFLARDITFQNTAGPSKHQAVALRVGSDLSAFYRCDILAYQDTLYVHSLRQFYSQCLVAGTVDFIFGNAAAVLQDCDIHARRPNPNQRNMVTAQGRSDPNENTGIVIQKCRIGATSDLEAVKSDFATYLGRPWKTHSRTVIMQSVISDIIHPDGWFPWDKDFALDTLTYREYQNTGPGANTSSRVTWKGYSVITNTSEAQTYTARNFIGGANCLAISYSVALTVDKSHKEIKAKRFWPSLATLERRRQERQRKLKKRLTIALVAIFVIAGIAAAGALAFISMKNSSKKSEKNKSDDNSKADDSKPNDNPPPSTPSTPPSTPSTPPSPPKPSSPPSPKPLAPAAPAPAPKALFPPAPKPLAAAAPAPAPLSPPAAVPAPVPAPKSAPAPSPSFGEGESELIKSFCEISTFKEYCANTIGKTLEENPQSATQPKELVKSFITKTTDELDKAFTKASTFELKTDVERKAFDVCKEVMANAKEELQSSVDRVGTIEPGKLPSNGDLNTWLSAVMSYQETCIDSFPDGPLKNDFRTTLNSSQVYTSNSLAMVRQLSSLMTVGKEKPPAKRRLLQTKFPLLAKGGYPSWFSHEERRLLKEDDDDKKPIPNVTVAQDGSGNFRTINEALAAVPQKYEGRYVIYVKAGIYDETVIVPKKMVNLTIFGDGSQKSIITGAKNFVDGFPTYRTASFGLVLPRNEIEKLQYNENNLMDSMKSFQSYCKADELEEQAYRKRTRKRLIIIGLSTIVLIAIIIGAVFGTLFPVKSSKSKENPPTYTAESIKAICNVTRYPDSCGSSLAAIRSSSNDTDPNPGPSKVFTLSMQVAAGELIRLSSLPQKIIFSNVNINPMVREELEICENLFEDAVEYINDSISAVQVGQGDEMVLSTAKINDIKTWLSSAITNQETCLDGLMEAANHAAIPQEIENATRNSIEFSSNSLAIATHIMTILQSFQVPIHRKLLKFDRHHHGREFDPRFPLWVRRGDRRLLQEENPKPNITVAKDGSGDFRTISEAVELIPKKKKTRFVIYVKEGVYLENVSIHKDYWNVMIYGDGMYKTIVSGSLNKVDGTPTFWSGTLNIVDPAGWTQWTQGVDPPNTIFYAEYENLGPGSGIDERINWPGVKPNVTTEEARRFTVESLIQGNQWLPKDSMVYESSLE</sequence>
<dbReference type="EC" id="3.1.1.11" evidence="4"/>
<dbReference type="PANTHER" id="PTHR31707">
    <property type="entry name" value="PECTINESTERASE"/>
    <property type="match status" value="1"/>
</dbReference>